<dbReference type="EMBL" id="CP053085">
    <property type="protein sequence ID" value="QJR34552.1"/>
    <property type="molecule type" value="Genomic_DNA"/>
</dbReference>
<dbReference type="KEGG" id="ggr:HKW67_02975"/>
<dbReference type="GO" id="GO:0015035">
    <property type="term" value="F:protein-disulfide reductase activity"/>
    <property type="evidence" value="ECO:0007669"/>
    <property type="project" value="InterPro"/>
</dbReference>
<dbReference type="PANTHER" id="PTHR33639:SF2">
    <property type="entry name" value="DUF393 DOMAIN-CONTAINING PROTEIN"/>
    <property type="match status" value="1"/>
</dbReference>
<keyword evidence="1" id="KW-0472">Membrane</keyword>
<proteinExistence type="predicted"/>
<dbReference type="InterPro" id="IPR007263">
    <property type="entry name" value="DCC1-like"/>
</dbReference>
<reference evidence="2 3" key="1">
    <citation type="submission" date="2020-05" db="EMBL/GenBank/DDBJ databases">
        <title>Complete genome sequence of Gemmatimonas greenlandica TET16.</title>
        <authorList>
            <person name="Zeng Y."/>
        </authorList>
    </citation>
    <scope>NUCLEOTIDE SEQUENCE [LARGE SCALE GENOMIC DNA]</scope>
    <source>
        <strain evidence="2 3">TET16</strain>
    </source>
</reference>
<feature type="transmembrane region" description="Helical" evidence="1">
    <location>
        <begin position="85"/>
        <end position="108"/>
    </location>
</feature>
<evidence type="ECO:0000313" key="3">
    <source>
        <dbReference type="Proteomes" id="UP000500938"/>
    </source>
</evidence>
<organism evidence="2 3">
    <name type="scientific">Gemmatimonas groenlandica</name>
    <dbReference type="NCBI Taxonomy" id="2732249"/>
    <lineage>
        <taxon>Bacteria</taxon>
        <taxon>Pseudomonadati</taxon>
        <taxon>Gemmatimonadota</taxon>
        <taxon>Gemmatimonadia</taxon>
        <taxon>Gemmatimonadales</taxon>
        <taxon>Gemmatimonadaceae</taxon>
        <taxon>Gemmatimonas</taxon>
    </lineage>
</organism>
<sequence>MANATDTPLSDTRAVLLYDGDCGFCAGSVQFVLGHEPAAARARLAFAPLQGAFGTRVREQFPELAGVDSVVWYDPAVPRVRVRSAAALAALAHLGGVWAVVAALGHLVPRVLRDAIYDQVARRRFEMAAPACLLPTPEERARFLP</sequence>
<evidence type="ECO:0000256" key="1">
    <source>
        <dbReference type="SAM" id="Phobius"/>
    </source>
</evidence>
<keyword evidence="1" id="KW-0812">Transmembrane</keyword>
<dbReference type="Pfam" id="PF04134">
    <property type="entry name" value="DCC1-like"/>
    <property type="match status" value="1"/>
</dbReference>
<evidence type="ECO:0000313" key="2">
    <source>
        <dbReference type="EMBL" id="QJR34552.1"/>
    </source>
</evidence>
<accession>A0A6M4INH9</accession>
<keyword evidence="1" id="KW-1133">Transmembrane helix</keyword>
<protein>
    <submittedName>
        <fullName evidence="2">DUF393 domain-containing protein</fullName>
    </submittedName>
</protein>
<name>A0A6M4INH9_9BACT</name>
<gene>
    <name evidence="2" type="ORF">HKW67_02975</name>
</gene>
<dbReference type="Proteomes" id="UP000500938">
    <property type="component" value="Chromosome"/>
</dbReference>
<dbReference type="AlphaFoldDB" id="A0A6M4INH9"/>
<dbReference type="RefSeq" id="WP_171223979.1">
    <property type="nucleotide sequence ID" value="NZ_CP053085.1"/>
</dbReference>
<dbReference type="InterPro" id="IPR052927">
    <property type="entry name" value="DCC_oxidoreductase"/>
</dbReference>
<dbReference type="PANTHER" id="PTHR33639">
    <property type="entry name" value="THIOL-DISULFIDE OXIDOREDUCTASE DCC"/>
    <property type="match status" value="1"/>
</dbReference>
<keyword evidence="3" id="KW-1185">Reference proteome</keyword>